<feature type="compositionally biased region" description="Basic and acidic residues" evidence="1">
    <location>
        <begin position="344"/>
        <end position="354"/>
    </location>
</feature>
<keyword evidence="3" id="KW-1185">Reference proteome</keyword>
<organism evidence="2 3">
    <name type="scientific">Trypanosoma theileri</name>
    <dbReference type="NCBI Taxonomy" id="67003"/>
    <lineage>
        <taxon>Eukaryota</taxon>
        <taxon>Discoba</taxon>
        <taxon>Euglenozoa</taxon>
        <taxon>Kinetoplastea</taxon>
        <taxon>Metakinetoplastina</taxon>
        <taxon>Trypanosomatida</taxon>
        <taxon>Trypanosomatidae</taxon>
        <taxon>Trypanosoma</taxon>
    </lineage>
</organism>
<name>A0A1X0NL66_9TRYP</name>
<dbReference type="AlphaFoldDB" id="A0A1X0NL66"/>
<dbReference type="GeneID" id="39988964"/>
<sequence>MSQDRHRNVQSYTTALGTKAYILGNVWGGEASEDALSNEMSAEVQQHSLPSLRKHCTLPVRSRPWCKDVHPPYPSEGGKSKRRRVMRESGKRLITTSLDNNTGPGITDELRHLLPTQIVVPPVMHTASSEAPLPLPTSYWRIPLAPLNSSSNNSVGVISSEPLETKSFNAINTTKHSLYDVSTHQVTDLPPNLPKIFSPTPPSNIHQTDLNNNFSHCSMEDHQSMLENGFVYCPDCGVRVSYAPLVEYSPQECPVTHEKLMCDMESNERRQKKYCILCGFLIKNQTAPLKENQERETRDGKYFLSMNNSSARVLENVRVEPPYMVPGQTLIATALSEPLTGFKTDGDEKKRVQKEPGNIDSHFTVRNDGNFPSQTATEFQTRVDYPLPAPSGTAASSSKESGGTEAFTKEKALGSSAMLTVPLPPPPTAAAASARSVAAEKEESRLDKTVESPFTSMKGRHLENASGVGVQASTSAGKAVDVTAVKREFLYTAGVSGVYCGLPNCALCVSSVDSSSPHIGSSCQHSPVTEVKRHDEASVIVVHNHYYHKM</sequence>
<evidence type="ECO:0000256" key="1">
    <source>
        <dbReference type="SAM" id="MobiDB-lite"/>
    </source>
</evidence>
<accession>A0A1X0NL66</accession>
<dbReference type="EMBL" id="NBCO01000035">
    <property type="protein sequence ID" value="ORC85387.1"/>
    <property type="molecule type" value="Genomic_DNA"/>
</dbReference>
<feature type="region of interest" description="Disordered" evidence="1">
    <location>
        <begin position="384"/>
        <end position="405"/>
    </location>
</feature>
<feature type="compositionally biased region" description="Basic and acidic residues" evidence="1">
    <location>
        <begin position="438"/>
        <end position="448"/>
    </location>
</feature>
<comment type="caution">
    <text evidence="2">The sequence shown here is derived from an EMBL/GenBank/DDBJ whole genome shotgun (WGS) entry which is preliminary data.</text>
</comment>
<dbReference type="VEuPathDB" id="TriTrypDB:TM35_000351310"/>
<evidence type="ECO:0000313" key="3">
    <source>
        <dbReference type="Proteomes" id="UP000192257"/>
    </source>
</evidence>
<proteinExistence type="predicted"/>
<protein>
    <submittedName>
        <fullName evidence="2">Uncharacterized protein</fullName>
    </submittedName>
</protein>
<feature type="region of interest" description="Disordered" evidence="1">
    <location>
        <begin position="340"/>
        <end position="372"/>
    </location>
</feature>
<evidence type="ECO:0000313" key="2">
    <source>
        <dbReference type="EMBL" id="ORC85387.1"/>
    </source>
</evidence>
<dbReference type="Proteomes" id="UP000192257">
    <property type="component" value="Unassembled WGS sequence"/>
</dbReference>
<reference evidence="2 3" key="1">
    <citation type="submission" date="2017-03" db="EMBL/GenBank/DDBJ databases">
        <title>An alternative strategy for trypanosome survival in the mammalian bloodstream revealed through genome and transcriptome analysis of the ubiquitous bovine parasite Trypanosoma (Megatrypanum) theileri.</title>
        <authorList>
            <person name="Kelly S."/>
            <person name="Ivens A."/>
            <person name="Mott A."/>
            <person name="O'Neill E."/>
            <person name="Emms D."/>
            <person name="Macleod O."/>
            <person name="Voorheis P."/>
            <person name="Matthews J."/>
            <person name="Matthews K."/>
            <person name="Carrington M."/>
        </authorList>
    </citation>
    <scope>NUCLEOTIDE SEQUENCE [LARGE SCALE GENOMIC DNA]</scope>
    <source>
        <strain evidence="2">Edinburgh</strain>
    </source>
</reference>
<dbReference type="RefSeq" id="XP_028879453.1">
    <property type="nucleotide sequence ID" value="XM_029029184.1"/>
</dbReference>
<feature type="region of interest" description="Disordered" evidence="1">
    <location>
        <begin position="424"/>
        <end position="448"/>
    </location>
</feature>
<gene>
    <name evidence="2" type="ORF">TM35_000351310</name>
</gene>
<dbReference type="OrthoDB" id="244226at2759"/>